<dbReference type="Pfam" id="PF23446">
    <property type="entry name" value="LysM1_NFP_LYK"/>
    <property type="match status" value="1"/>
</dbReference>
<protein>
    <recommendedName>
        <fullName evidence="3">NFP/LYK4/5 first LysM domain-containing protein</fullName>
    </recommendedName>
</protein>
<evidence type="ECO:0000313" key="4">
    <source>
        <dbReference type="EMBL" id="KAG6784563.1"/>
    </source>
</evidence>
<feature type="domain" description="NFP/LYK4/5 first LysM" evidence="3">
    <location>
        <begin position="53"/>
        <end position="109"/>
    </location>
</feature>
<keyword evidence="2" id="KW-0732">Signal</keyword>
<sequence length="424" mass="47504">MINLFSLLAVSFLTSHAKAQQNYSKNSALDCNASDETGPSSAFLYSCNGQSQSCQAFLIFKSQPSLHSVPAISVLTSASEEELARINYVTRLSEFPTNKEVIVPVNCSCFGQYYQANTTIQATTTRGTYYVKANDTYRRDYLLALRLSAGIHMVNIISVIIITAIVFLSCKKRRDLVTESCRERKLVVREDLRAKIASYEQVFKVFEFEKVEKASGKFSFESRMKGSVYRGEFGGEILAVKKKKWVPKRIAVLEKVQGKWKLDREIRLLWMLLMDFTIFTASPNLLMCTVHQDIKSSNVLLNGNPRAKISNFSLARAAARKTSAALTKHVVGTTWRPRKDAVFTQDGKESLLSTATVSIMERENPEAELDFYVDPGLKGICGTDFVLCLTKVSVACLMKEPGRRPNMEEVVSILLKMQANVLKS</sequence>
<feature type="signal peptide" evidence="2">
    <location>
        <begin position="1"/>
        <end position="19"/>
    </location>
</feature>
<gene>
    <name evidence="4" type="ORF">POTOM_010260</name>
</gene>
<dbReference type="PANTHER" id="PTHR45927">
    <property type="entry name" value="LYSM-DOMAIN RECEPTOR-LIKE KINASE-RELATED"/>
    <property type="match status" value="1"/>
</dbReference>
<evidence type="ECO:0000256" key="1">
    <source>
        <dbReference type="SAM" id="Phobius"/>
    </source>
</evidence>
<keyword evidence="1" id="KW-1133">Transmembrane helix</keyword>
<reference evidence="4" key="1">
    <citation type="journal article" date="2020" name="bioRxiv">
        <title>Hybrid origin of Populus tomentosa Carr. identified through genome sequencing and phylogenomic analysis.</title>
        <authorList>
            <person name="An X."/>
            <person name="Gao K."/>
            <person name="Chen Z."/>
            <person name="Li J."/>
            <person name="Yang X."/>
            <person name="Yang X."/>
            <person name="Zhou J."/>
            <person name="Guo T."/>
            <person name="Zhao T."/>
            <person name="Huang S."/>
            <person name="Miao D."/>
            <person name="Khan W.U."/>
            <person name="Rao P."/>
            <person name="Ye M."/>
            <person name="Lei B."/>
            <person name="Liao W."/>
            <person name="Wang J."/>
            <person name="Ji L."/>
            <person name="Li Y."/>
            <person name="Guo B."/>
            <person name="Mustafa N.S."/>
            <person name="Li S."/>
            <person name="Yun Q."/>
            <person name="Keller S.R."/>
            <person name="Mao J."/>
            <person name="Zhang R."/>
            <person name="Strauss S.H."/>
        </authorList>
    </citation>
    <scope>NUCLEOTIDE SEQUENCE</scope>
    <source>
        <strain evidence="4">GM15</strain>
        <tissue evidence="4">Leaf</tissue>
    </source>
</reference>
<dbReference type="InterPro" id="IPR056561">
    <property type="entry name" value="NFP_LYK_LysM1"/>
</dbReference>
<dbReference type="PANTHER" id="PTHR45927:SF7">
    <property type="entry name" value="LYSM-DOMAIN RECEPTOR-LIKE KINASE"/>
    <property type="match status" value="1"/>
</dbReference>
<keyword evidence="5" id="KW-1185">Reference proteome</keyword>
<dbReference type="EMBL" id="JAAWWB010000004">
    <property type="protein sequence ID" value="KAG6784563.1"/>
    <property type="molecule type" value="Genomic_DNA"/>
</dbReference>
<keyword evidence="1" id="KW-0472">Membrane</keyword>
<name>A0A8X8AHJ5_POPTO</name>
<dbReference type="Proteomes" id="UP000886885">
    <property type="component" value="Chromosome 2D"/>
</dbReference>
<organism evidence="4 5">
    <name type="scientific">Populus tomentosa</name>
    <name type="common">Chinese white poplar</name>
    <dbReference type="NCBI Taxonomy" id="118781"/>
    <lineage>
        <taxon>Eukaryota</taxon>
        <taxon>Viridiplantae</taxon>
        <taxon>Streptophyta</taxon>
        <taxon>Embryophyta</taxon>
        <taxon>Tracheophyta</taxon>
        <taxon>Spermatophyta</taxon>
        <taxon>Magnoliopsida</taxon>
        <taxon>eudicotyledons</taxon>
        <taxon>Gunneridae</taxon>
        <taxon>Pentapetalae</taxon>
        <taxon>rosids</taxon>
        <taxon>fabids</taxon>
        <taxon>Malpighiales</taxon>
        <taxon>Salicaceae</taxon>
        <taxon>Saliceae</taxon>
        <taxon>Populus</taxon>
    </lineage>
</organism>
<dbReference type="OrthoDB" id="4062651at2759"/>
<feature type="chain" id="PRO_5036496404" description="NFP/LYK4/5 first LysM domain-containing protein" evidence="2">
    <location>
        <begin position="20"/>
        <end position="424"/>
    </location>
</feature>
<dbReference type="InterPro" id="IPR052611">
    <property type="entry name" value="Plant_RLK_LysM"/>
</dbReference>
<feature type="transmembrane region" description="Helical" evidence="1">
    <location>
        <begin position="149"/>
        <end position="170"/>
    </location>
</feature>
<keyword evidence="1" id="KW-0812">Transmembrane</keyword>
<comment type="caution">
    <text evidence="4">The sequence shown here is derived from an EMBL/GenBank/DDBJ whole genome shotgun (WGS) entry which is preliminary data.</text>
</comment>
<dbReference type="AlphaFoldDB" id="A0A8X8AHJ5"/>
<accession>A0A8X8AHJ5</accession>
<proteinExistence type="predicted"/>
<evidence type="ECO:0000256" key="2">
    <source>
        <dbReference type="SAM" id="SignalP"/>
    </source>
</evidence>
<evidence type="ECO:0000313" key="5">
    <source>
        <dbReference type="Proteomes" id="UP000886885"/>
    </source>
</evidence>
<evidence type="ECO:0000259" key="3">
    <source>
        <dbReference type="Pfam" id="PF23446"/>
    </source>
</evidence>